<dbReference type="InterPro" id="IPR009078">
    <property type="entry name" value="Ferritin-like_SF"/>
</dbReference>
<comment type="caution">
    <text evidence="5">The sequence shown here is derived from an EMBL/GenBank/DDBJ whole genome shotgun (WGS) entry which is preliminary data.</text>
</comment>
<dbReference type="PROSITE" id="PS00819">
    <property type="entry name" value="DPS_2"/>
    <property type="match status" value="1"/>
</dbReference>
<keyword evidence="6" id="KW-1185">Reference proteome</keyword>
<evidence type="ECO:0000313" key="6">
    <source>
        <dbReference type="Proteomes" id="UP001597090"/>
    </source>
</evidence>
<dbReference type="InterPro" id="IPR012347">
    <property type="entry name" value="Ferritin-like"/>
</dbReference>
<dbReference type="InterPro" id="IPR023188">
    <property type="entry name" value="DPS_DNA-bd_CS"/>
</dbReference>
<evidence type="ECO:0000256" key="1">
    <source>
        <dbReference type="ARBA" id="ARBA00009497"/>
    </source>
</evidence>
<dbReference type="InterPro" id="IPR002177">
    <property type="entry name" value="DPS_DNA-bd"/>
</dbReference>
<dbReference type="CDD" id="cd01043">
    <property type="entry name" value="DPS"/>
    <property type="match status" value="1"/>
</dbReference>
<reference evidence="6" key="1">
    <citation type="journal article" date="2019" name="Int. J. Syst. Evol. Microbiol.">
        <title>The Global Catalogue of Microorganisms (GCM) 10K type strain sequencing project: providing services to taxonomists for standard genome sequencing and annotation.</title>
        <authorList>
            <consortium name="The Broad Institute Genomics Platform"/>
            <consortium name="The Broad Institute Genome Sequencing Center for Infectious Disease"/>
            <person name="Wu L."/>
            <person name="Ma J."/>
        </authorList>
    </citation>
    <scope>NUCLEOTIDE SEQUENCE [LARGE SCALE GENOMIC DNA]</scope>
    <source>
        <strain evidence="6">CCUG 55491</strain>
    </source>
</reference>
<dbReference type="PANTHER" id="PTHR42932:SF3">
    <property type="entry name" value="DNA PROTECTION DURING STARVATION PROTEIN"/>
    <property type="match status" value="1"/>
</dbReference>
<evidence type="ECO:0000313" key="5">
    <source>
        <dbReference type="EMBL" id="MFD0740007.1"/>
    </source>
</evidence>
<sequence length="206" mass="22657">MAKSKSAGKSKPESSKSKTPKTTSPKKSDSVVAARIEPVASPAAAGNAPAIDIGISPGDRKKIAEGLARFLADSFTLYLKTHNFHWNVTGPMFNALHNMFEMQYTEQWNALDEIAERSRALGFNAPGSYAEFIRLSSLAEEPGLAHAPDWREMVRQLTVGNEAVARTARKVLKTADDAGDDPTVDLMTQRLNIHEKYAWMLRSLLQ</sequence>
<organism evidence="5 6">
    <name type="scientific">Lysobacter koreensis</name>
    <dbReference type="NCBI Taxonomy" id="266122"/>
    <lineage>
        <taxon>Bacteria</taxon>
        <taxon>Pseudomonadati</taxon>
        <taxon>Pseudomonadota</taxon>
        <taxon>Gammaproteobacteria</taxon>
        <taxon>Lysobacterales</taxon>
        <taxon>Lysobacteraceae</taxon>
        <taxon>Lysobacter</taxon>
    </lineage>
</organism>
<evidence type="ECO:0000256" key="2">
    <source>
        <dbReference type="RuleBase" id="RU003875"/>
    </source>
</evidence>
<dbReference type="Proteomes" id="UP001597090">
    <property type="component" value="Unassembled WGS sequence"/>
</dbReference>
<dbReference type="Gene3D" id="1.20.1260.10">
    <property type="match status" value="1"/>
</dbReference>
<protein>
    <submittedName>
        <fullName evidence="5">Dps family protein</fullName>
    </submittedName>
</protein>
<feature type="domain" description="Ferritin/DPS" evidence="4">
    <location>
        <begin position="66"/>
        <end position="206"/>
    </location>
</feature>
<dbReference type="PANTHER" id="PTHR42932">
    <property type="entry name" value="GENERAL STRESS PROTEIN 20U"/>
    <property type="match status" value="1"/>
</dbReference>
<evidence type="ECO:0000256" key="3">
    <source>
        <dbReference type="SAM" id="MobiDB-lite"/>
    </source>
</evidence>
<dbReference type="Pfam" id="PF00210">
    <property type="entry name" value="Ferritin"/>
    <property type="match status" value="1"/>
</dbReference>
<dbReference type="InterPro" id="IPR008331">
    <property type="entry name" value="Ferritin_DPS_dom"/>
</dbReference>
<dbReference type="PRINTS" id="PR01346">
    <property type="entry name" value="HELNAPAPROT"/>
</dbReference>
<comment type="similarity">
    <text evidence="1 2">Belongs to the Dps family.</text>
</comment>
<evidence type="ECO:0000259" key="4">
    <source>
        <dbReference type="Pfam" id="PF00210"/>
    </source>
</evidence>
<name>A0ABW2YNL0_9GAMM</name>
<dbReference type="EMBL" id="JBHTIH010000006">
    <property type="protein sequence ID" value="MFD0740007.1"/>
    <property type="molecule type" value="Genomic_DNA"/>
</dbReference>
<feature type="region of interest" description="Disordered" evidence="3">
    <location>
        <begin position="1"/>
        <end position="35"/>
    </location>
</feature>
<dbReference type="PROSITE" id="PS00818">
    <property type="entry name" value="DPS_1"/>
    <property type="match status" value="1"/>
</dbReference>
<dbReference type="RefSeq" id="WP_386813042.1">
    <property type="nucleotide sequence ID" value="NZ_JBHTIH010000006.1"/>
</dbReference>
<dbReference type="SUPFAM" id="SSF47240">
    <property type="entry name" value="Ferritin-like"/>
    <property type="match status" value="1"/>
</dbReference>
<gene>
    <name evidence="5" type="ORF">ACFQZQ_12045</name>
</gene>
<accession>A0ABW2YNL0</accession>
<proteinExistence type="inferred from homology"/>